<dbReference type="Gene3D" id="3.40.50.720">
    <property type="entry name" value="NAD(P)-binding Rossmann-like Domain"/>
    <property type="match status" value="1"/>
</dbReference>
<keyword evidence="2" id="KW-0604">Photosystem II</keyword>
<dbReference type="PANTHER" id="PTHR47128">
    <property type="match status" value="1"/>
</dbReference>
<dbReference type="SUPFAM" id="SSF51735">
    <property type="entry name" value="NAD(P)-binding Rossmann-fold domains"/>
    <property type="match status" value="1"/>
</dbReference>
<gene>
    <name evidence="5" type="ORF">CAE01nite_20120</name>
</gene>
<evidence type="ECO:0000259" key="4">
    <source>
        <dbReference type="Pfam" id="PF13460"/>
    </source>
</evidence>
<reference evidence="5 6" key="1">
    <citation type="submission" date="2019-07" db="EMBL/GenBank/DDBJ databases">
        <title>Whole genome shotgun sequence of Cellulomonas aerilata NBRC 106308.</title>
        <authorList>
            <person name="Hosoyama A."/>
            <person name="Uohara A."/>
            <person name="Ohji S."/>
            <person name="Ichikawa N."/>
        </authorList>
    </citation>
    <scope>NUCLEOTIDE SEQUENCE [LARGE SCALE GENOMIC DNA]</scope>
    <source>
        <strain evidence="5 6">NBRC 106308</strain>
    </source>
</reference>
<dbReference type="InterPro" id="IPR016040">
    <property type="entry name" value="NAD(P)-bd_dom"/>
</dbReference>
<evidence type="ECO:0000313" key="5">
    <source>
        <dbReference type="EMBL" id="GEO34287.1"/>
    </source>
</evidence>
<keyword evidence="3" id="KW-0812">Transmembrane</keyword>
<evidence type="ECO:0000256" key="2">
    <source>
        <dbReference type="ARBA" id="ARBA00023276"/>
    </source>
</evidence>
<keyword evidence="3" id="KW-0472">Membrane</keyword>
<evidence type="ECO:0000256" key="3">
    <source>
        <dbReference type="SAM" id="Phobius"/>
    </source>
</evidence>
<accession>A0A512DCX6</accession>
<evidence type="ECO:0000256" key="1">
    <source>
        <dbReference type="ARBA" id="ARBA00022531"/>
    </source>
</evidence>
<keyword evidence="1" id="KW-0602">Photosynthesis</keyword>
<keyword evidence="6" id="KW-1185">Reference proteome</keyword>
<organism evidence="5 6">
    <name type="scientific">Cellulomonas aerilata</name>
    <dbReference type="NCBI Taxonomy" id="515326"/>
    <lineage>
        <taxon>Bacteria</taxon>
        <taxon>Bacillati</taxon>
        <taxon>Actinomycetota</taxon>
        <taxon>Actinomycetes</taxon>
        <taxon>Micrococcales</taxon>
        <taxon>Cellulomonadaceae</taxon>
        <taxon>Cellulomonas</taxon>
    </lineage>
</organism>
<evidence type="ECO:0000313" key="6">
    <source>
        <dbReference type="Proteomes" id="UP000321181"/>
    </source>
</evidence>
<dbReference type="GO" id="GO:0009523">
    <property type="term" value="C:photosystem II"/>
    <property type="evidence" value="ECO:0007669"/>
    <property type="project" value="UniProtKB-KW"/>
</dbReference>
<feature type="domain" description="NAD(P)-binding" evidence="4">
    <location>
        <begin position="14"/>
        <end position="200"/>
    </location>
</feature>
<dbReference type="CDD" id="cd05243">
    <property type="entry name" value="SDR_a5"/>
    <property type="match status" value="1"/>
</dbReference>
<dbReference type="Proteomes" id="UP000321181">
    <property type="component" value="Unassembled WGS sequence"/>
</dbReference>
<dbReference type="EMBL" id="BJYY01000013">
    <property type="protein sequence ID" value="GEO34287.1"/>
    <property type="molecule type" value="Genomic_DNA"/>
</dbReference>
<proteinExistence type="predicted"/>
<name>A0A512DCX6_9CELL</name>
<dbReference type="AlphaFoldDB" id="A0A512DCX6"/>
<dbReference type="InterPro" id="IPR044256">
    <property type="entry name" value="HCF244-like"/>
</dbReference>
<comment type="caution">
    <text evidence="5">The sequence shown here is derived from an EMBL/GenBank/DDBJ whole genome shotgun (WGS) entry which is preliminary data.</text>
</comment>
<keyword evidence="3" id="KW-1133">Transmembrane helix</keyword>
<feature type="transmembrane region" description="Helical" evidence="3">
    <location>
        <begin position="6"/>
        <end position="28"/>
    </location>
</feature>
<sequence length="296" mass="30520">MAVREGADVILVVGATGLLGGLIAHRLLEQGHRVRALVRGGPGAAELRSAGAELVTGDLKDPASLRAACAGVESVVTTANSAQRGGADTPETVERRGNVDLIDAAVASGVEHFVLVSALGADAAGPDPFLRGKGEAEDHLRGSRTAWTILRPNIYLDIWVPAVVGPALAGQPVTLVGEGRRRHSMVSVRDVAAYAVAALDPSQRAGRTLVIGGPEPVSWRDVVALAQDELGRELDVRTVAPGEPVPGLPPVMSGLLALMDTYDSPIDMTELSGTSGIAPTPARTVVQELVRTTASA</sequence>
<dbReference type="OrthoDB" id="319724at2"/>
<dbReference type="PANTHER" id="PTHR47128:SF2">
    <property type="entry name" value="PROTEIN HIGH CHLOROPHYLL FLUORESCENCE PHENOTYPE 244, CHLOROPLASTIC"/>
    <property type="match status" value="1"/>
</dbReference>
<protein>
    <recommendedName>
        <fullName evidence="4">NAD(P)-binding domain-containing protein</fullName>
    </recommendedName>
</protein>
<dbReference type="GO" id="GO:0015979">
    <property type="term" value="P:photosynthesis"/>
    <property type="evidence" value="ECO:0007669"/>
    <property type="project" value="UniProtKB-KW"/>
</dbReference>
<dbReference type="InterPro" id="IPR036291">
    <property type="entry name" value="NAD(P)-bd_dom_sf"/>
</dbReference>
<dbReference type="Pfam" id="PF13460">
    <property type="entry name" value="NAD_binding_10"/>
    <property type="match status" value="1"/>
</dbReference>